<organism evidence="1">
    <name type="scientific">freshwater metagenome</name>
    <dbReference type="NCBI Taxonomy" id="449393"/>
    <lineage>
        <taxon>unclassified sequences</taxon>
        <taxon>metagenomes</taxon>
        <taxon>ecological metagenomes</taxon>
    </lineage>
</organism>
<dbReference type="EMBL" id="CAFBMF010000115">
    <property type="protein sequence ID" value="CAB4909387.1"/>
    <property type="molecule type" value="Genomic_DNA"/>
</dbReference>
<sequence>MKVVVTKVLPPKIGVVAATESPVASMSTLLVSTVRPSLTDKRAITSRPSYDCGNMMRSGDSPPSIVAFIADATETPAKF</sequence>
<protein>
    <submittedName>
        <fullName evidence="1">Unannotated protein</fullName>
    </submittedName>
</protein>
<dbReference type="AlphaFoldDB" id="A0A6J7GLR6"/>
<evidence type="ECO:0000313" key="1">
    <source>
        <dbReference type="EMBL" id="CAB4909387.1"/>
    </source>
</evidence>
<accession>A0A6J7GLR6</accession>
<gene>
    <name evidence="1" type="ORF">UFOPK3494_01415</name>
</gene>
<proteinExistence type="predicted"/>
<name>A0A6J7GLR6_9ZZZZ</name>
<reference evidence="1" key="1">
    <citation type="submission" date="2020-05" db="EMBL/GenBank/DDBJ databases">
        <authorList>
            <person name="Chiriac C."/>
            <person name="Salcher M."/>
            <person name="Ghai R."/>
            <person name="Kavagutti S V."/>
        </authorList>
    </citation>
    <scope>NUCLEOTIDE SEQUENCE</scope>
</reference>